<reference evidence="1 2" key="1">
    <citation type="submission" date="2022-12" db="EMBL/GenBank/DDBJ databases">
        <title>HUAS 3-15.</title>
        <authorList>
            <person name="Mo P."/>
        </authorList>
    </citation>
    <scope>NUCLEOTIDE SEQUENCE [LARGE SCALE GENOMIC DNA]</scope>
    <source>
        <strain evidence="1 2">HUAS 3-15</strain>
        <plasmid evidence="1 2">punmamed3</plasmid>
    </source>
</reference>
<dbReference type="Proteomes" id="UP001212821">
    <property type="component" value="Plasmid punmamed3"/>
</dbReference>
<dbReference type="RefSeq" id="WP_270151856.1">
    <property type="nucleotide sequence ID" value="NZ_CP115452.1"/>
</dbReference>
<evidence type="ECO:0000313" key="2">
    <source>
        <dbReference type="Proteomes" id="UP001212821"/>
    </source>
</evidence>
<gene>
    <name evidence="1" type="ORF">O1G21_40670</name>
</gene>
<evidence type="ECO:0000313" key="1">
    <source>
        <dbReference type="EMBL" id="WBP92136.1"/>
    </source>
</evidence>
<dbReference type="EMBL" id="CP115452">
    <property type="protein sequence ID" value="WBP92136.1"/>
    <property type="molecule type" value="Genomic_DNA"/>
</dbReference>
<keyword evidence="2" id="KW-1185">Reference proteome</keyword>
<proteinExistence type="predicted"/>
<sequence length="364" mass="40205">MPTEDRARNAAPKHWQECTGVHDFLEQVRLRPEMWLLGGSLRHLQSMLIGYRVALGVHGGGEDFDFWPEDSFAQWLWRRLGRRSPLGWAAEIERETPAGSTPVAEFFRLLDAYRAERDAIAAGPRLPVAPFAGEHPAMQVVRTEIGRHDWDAMRCGCGHPATHLPAALLRLVNARTQGEATFAEMDDHVMIQSNLMEPAPAATAVVLAALADPTLTTPVARTTLLHLLLCFSVGDTAQQEECEALIRGGTWMLYRELVTHPSGIAREYAYDTLCNLDKNRTGSRPSTTRSTRAEALHDVRYPCKSHRGAFTVNVKASPSPGGNGCTLSGTPCLVMSLNRRFRRFRSATSGVLGSRFRPACPVQV</sequence>
<keyword evidence="1" id="KW-0614">Plasmid</keyword>
<name>A0ABY7QJU0_9ACTN</name>
<geneLocation type="plasmid" evidence="1 2">
    <name>punmamed3</name>
</geneLocation>
<accession>A0ABY7QJU0</accession>
<protein>
    <submittedName>
        <fullName evidence="1">Uncharacterized protein</fullName>
    </submittedName>
</protein>
<organism evidence="1 2">
    <name type="scientific">Kitasatospora cathayae</name>
    <dbReference type="NCBI Taxonomy" id="3004092"/>
    <lineage>
        <taxon>Bacteria</taxon>
        <taxon>Bacillati</taxon>
        <taxon>Actinomycetota</taxon>
        <taxon>Actinomycetes</taxon>
        <taxon>Kitasatosporales</taxon>
        <taxon>Streptomycetaceae</taxon>
        <taxon>Kitasatospora</taxon>
    </lineage>
</organism>